<name>A0A849C2H5_9NOCA</name>
<comment type="caution">
    <text evidence="1">The sequence shown here is derived from an EMBL/GenBank/DDBJ whole genome shotgun (WGS) entry which is preliminary data.</text>
</comment>
<proteinExistence type="predicted"/>
<dbReference type="RefSeq" id="WP_067523932.1">
    <property type="nucleotide sequence ID" value="NZ_JABELX010000008.1"/>
</dbReference>
<organism evidence="1 2">
    <name type="scientific">Nocardia uniformis</name>
    <dbReference type="NCBI Taxonomy" id="53432"/>
    <lineage>
        <taxon>Bacteria</taxon>
        <taxon>Bacillati</taxon>
        <taxon>Actinomycetota</taxon>
        <taxon>Actinomycetes</taxon>
        <taxon>Mycobacteriales</taxon>
        <taxon>Nocardiaceae</taxon>
        <taxon>Nocardia</taxon>
    </lineage>
</organism>
<reference evidence="1 2" key="1">
    <citation type="submission" date="2020-05" db="EMBL/GenBank/DDBJ databases">
        <title>MicrobeNet Type strains.</title>
        <authorList>
            <person name="Nicholson A.C."/>
        </authorList>
    </citation>
    <scope>NUCLEOTIDE SEQUENCE [LARGE SCALE GENOMIC DNA]</scope>
    <source>
        <strain evidence="1 2">JCM 3224</strain>
    </source>
</reference>
<protein>
    <recommendedName>
        <fullName evidence="3">Type II toxin-antitoxin system RelE/ParE family toxin</fullName>
    </recommendedName>
</protein>
<accession>A0A849C2H5</accession>
<dbReference type="Proteomes" id="UP000586827">
    <property type="component" value="Unassembled WGS sequence"/>
</dbReference>
<dbReference type="EMBL" id="JABELX010000008">
    <property type="protein sequence ID" value="NNH72854.1"/>
    <property type="molecule type" value="Genomic_DNA"/>
</dbReference>
<evidence type="ECO:0008006" key="3">
    <source>
        <dbReference type="Google" id="ProtNLM"/>
    </source>
</evidence>
<sequence>MSPKRGDRAAPPSVGTEFEIRFATTEAVAGWEQLAKQAAANLRRAFDAIRADPRSVTNPDRHHRLKGVLGSALWKGNALERWQYEVTSGGRIWYLIDDTERTAWIVYAGTGHPKLTE</sequence>
<dbReference type="AlphaFoldDB" id="A0A849C2H5"/>
<evidence type="ECO:0000313" key="1">
    <source>
        <dbReference type="EMBL" id="NNH72854.1"/>
    </source>
</evidence>
<keyword evidence="2" id="KW-1185">Reference proteome</keyword>
<evidence type="ECO:0000313" key="2">
    <source>
        <dbReference type="Proteomes" id="UP000586827"/>
    </source>
</evidence>
<gene>
    <name evidence="1" type="ORF">HLB23_23850</name>
</gene>